<sequence length="659" mass="74065">MKINKYIYMLVALVAIATGCKDDFLEEKRDYGAVDEETFRNPVLAQAYVDYVYGMFLPAGNAQAFIVDQSATDNGGYNNVFTQTTEELAGETTWNKVWAKISYEFDHADKYFGQRMGTSMANNTWTRLREINVFLTEVDKYGMADDVKNKLKGQLYFWRGWQYFQLWRLYGGVPIVLTPQQPTSDAQDTKTPRSTSEETLNQIIADLDMAQSLLPGSWPSSDWGRITSGGAAALKGRALLTWASPLFNRNDDKTRWQRAYDANLAAKNLLEANGFGLYKTGSLENATAWGNMFLQEVSNPEAVIVFGFNNVQSGNAQKNNGWEQAIRPRSAGGSGSISPTREMIESFPMKDGKMAGSSAYTYDQNKFYKNRDPRFYKTFVYTGASWPYVGTSGVVNFRLWNYVWKQSASASSYNGAAEANPNASGVYICKASNPSASSALGNFNFSGTDFMEMRFAEVVLNLAESAIGSDKLMEGRNLIRSIRERAGVENLDGNYGLSNITDRDDLFAAVLNERKVEFAYENKRFWDLRRWMLFGGDEVSDAILARLKMRPLNGTRRTGYRIVVKKTDGTDYVGTANPLIAGGLADRETTPIDELYDKYLKVTSKDDLDPTNPAGWKFTWYKEYYFFGLHQNVLTSSPYLEQTTGWNSLNGMGTFDPLK</sequence>
<dbReference type="Pfam" id="PF14322">
    <property type="entry name" value="SusD-like_3"/>
    <property type="match status" value="1"/>
</dbReference>
<feature type="domain" description="RagB/SusD" evidence="6">
    <location>
        <begin position="314"/>
        <end position="646"/>
    </location>
</feature>
<dbReference type="Gene3D" id="1.25.40.390">
    <property type="match status" value="1"/>
</dbReference>
<evidence type="ECO:0000256" key="3">
    <source>
        <dbReference type="ARBA" id="ARBA00022729"/>
    </source>
</evidence>
<keyword evidence="9" id="KW-1185">Reference proteome</keyword>
<accession>A0A2U2PE81</accession>
<feature type="domain" description="SusD-like N-terminal" evidence="7">
    <location>
        <begin position="82"/>
        <end position="235"/>
    </location>
</feature>
<evidence type="ECO:0000313" key="9">
    <source>
        <dbReference type="Proteomes" id="UP000245647"/>
    </source>
</evidence>
<dbReference type="InterPro" id="IPR033985">
    <property type="entry name" value="SusD-like_N"/>
</dbReference>
<evidence type="ECO:0000256" key="4">
    <source>
        <dbReference type="ARBA" id="ARBA00023136"/>
    </source>
</evidence>
<evidence type="ECO:0000256" key="1">
    <source>
        <dbReference type="ARBA" id="ARBA00004442"/>
    </source>
</evidence>
<comment type="subcellular location">
    <subcellularLocation>
        <location evidence="1">Cell outer membrane</location>
    </subcellularLocation>
</comment>
<evidence type="ECO:0000259" key="6">
    <source>
        <dbReference type="Pfam" id="PF07980"/>
    </source>
</evidence>
<dbReference type="PROSITE" id="PS51257">
    <property type="entry name" value="PROKAR_LIPOPROTEIN"/>
    <property type="match status" value="1"/>
</dbReference>
<dbReference type="GO" id="GO:0009279">
    <property type="term" value="C:cell outer membrane"/>
    <property type="evidence" value="ECO:0007669"/>
    <property type="project" value="UniProtKB-SubCell"/>
</dbReference>
<gene>
    <name evidence="8" type="ORF">DDR33_14895</name>
</gene>
<keyword evidence="5" id="KW-0998">Cell outer membrane</keyword>
<protein>
    <submittedName>
        <fullName evidence="8">RagB/SusD family nutrient uptake outer membrane protein</fullName>
    </submittedName>
</protein>
<dbReference type="OrthoDB" id="5694214at2"/>
<reference evidence="8 9" key="1">
    <citation type="submission" date="2018-04" db="EMBL/GenBank/DDBJ databases">
        <title>Pedobacter chongqingensis sp. nov., isolated from a rottenly hemp rope.</title>
        <authorList>
            <person name="Cai Y."/>
        </authorList>
    </citation>
    <scope>NUCLEOTIDE SEQUENCE [LARGE SCALE GENOMIC DNA]</scope>
    <source>
        <strain evidence="8 9">FJ4-8</strain>
    </source>
</reference>
<dbReference type="Proteomes" id="UP000245647">
    <property type="component" value="Unassembled WGS sequence"/>
</dbReference>
<dbReference type="EMBL" id="QEAS01000012">
    <property type="protein sequence ID" value="PWG79708.1"/>
    <property type="molecule type" value="Genomic_DNA"/>
</dbReference>
<evidence type="ECO:0000256" key="5">
    <source>
        <dbReference type="ARBA" id="ARBA00023237"/>
    </source>
</evidence>
<evidence type="ECO:0000313" key="8">
    <source>
        <dbReference type="EMBL" id="PWG79708.1"/>
    </source>
</evidence>
<proteinExistence type="inferred from homology"/>
<keyword evidence="4" id="KW-0472">Membrane</keyword>
<evidence type="ECO:0000256" key="2">
    <source>
        <dbReference type="ARBA" id="ARBA00006275"/>
    </source>
</evidence>
<comment type="caution">
    <text evidence="8">The sequence shown here is derived from an EMBL/GenBank/DDBJ whole genome shotgun (WGS) entry which is preliminary data.</text>
</comment>
<keyword evidence="3" id="KW-0732">Signal</keyword>
<dbReference type="InterPro" id="IPR011990">
    <property type="entry name" value="TPR-like_helical_dom_sf"/>
</dbReference>
<dbReference type="AlphaFoldDB" id="A0A2U2PE81"/>
<evidence type="ECO:0000259" key="7">
    <source>
        <dbReference type="Pfam" id="PF14322"/>
    </source>
</evidence>
<dbReference type="SUPFAM" id="SSF48452">
    <property type="entry name" value="TPR-like"/>
    <property type="match status" value="1"/>
</dbReference>
<dbReference type="Pfam" id="PF07980">
    <property type="entry name" value="SusD_RagB"/>
    <property type="match status" value="1"/>
</dbReference>
<comment type="similarity">
    <text evidence="2">Belongs to the SusD family.</text>
</comment>
<dbReference type="RefSeq" id="WP_109416606.1">
    <property type="nucleotide sequence ID" value="NZ_QEAS01000012.1"/>
</dbReference>
<dbReference type="InterPro" id="IPR012944">
    <property type="entry name" value="SusD_RagB_dom"/>
</dbReference>
<name>A0A2U2PE81_9SPHI</name>
<organism evidence="8 9">
    <name type="scientific">Pararcticibacter amylolyticus</name>
    <dbReference type="NCBI Taxonomy" id="2173175"/>
    <lineage>
        <taxon>Bacteria</taxon>
        <taxon>Pseudomonadati</taxon>
        <taxon>Bacteroidota</taxon>
        <taxon>Sphingobacteriia</taxon>
        <taxon>Sphingobacteriales</taxon>
        <taxon>Sphingobacteriaceae</taxon>
        <taxon>Pararcticibacter</taxon>
    </lineage>
</organism>